<evidence type="ECO:0000313" key="10">
    <source>
        <dbReference type="Proteomes" id="UP000750711"/>
    </source>
</evidence>
<keyword evidence="10" id="KW-1185">Reference proteome</keyword>
<evidence type="ECO:0000256" key="5">
    <source>
        <dbReference type="ARBA" id="ARBA00015522"/>
    </source>
</evidence>
<accession>A0A9P8IBG9</accession>
<evidence type="ECO:0000313" key="9">
    <source>
        <dbReference type="EMBL" id="KAH0551008.1"/>
    </source>
</evidence>
<comment type="similarity">
    <text evidence="3">Belongs to the NOP16 family.</text>
</comment>
<keyword evidence="7" id="KW-0687">Ribonucleoprotein</keyword>
<evidence type="ECO:0000256" key="4">
    <source>
        <dbReference type="ARBA" id="ARBA00011187"/>
    </source>
</evidence>
<evidence type="ECO:0000256" key="2">
    <source>
        <dbReference type="ARBA" id="ARBA00004604"/>
    </source>
</evidence>
<dbReference type="Proteomes" id="UP000750711">
    <property type="component" value="Unassembled WGS sequence"/>
</dbReference>
<feature type="region of interest" description="Disordered" evidence="8">
    <location>
        <begin position="1"/>
        <end position="25"/>
    </location>
</feature>
<dbReference type="EMBL" id="JAGHQM010002272">
    <property type="protein sequence ID" value="KAH0551008.1"/>
    <property type="molecule type" value="Genomic_DNA"/>
</dbReference>
<feature type="region of interest" description="Disordered" evidence="8">
    <location>
        <begin position="61"/>
        <end position="80"/>
    </location>
</feature>
<comment type="caution">
    <text evidence="9">The sequence shown here is derived from an EMBL/GenBank/DDBJ whole genome shotgun (WGS) entry which is preliminary data.</text>
</comment>
<gene>
    <name evidence="9" type="ORF">GP486_007631</name>
</gene>
<feature type="compositionally biased region" description="Basic residues" evidence="8">
    <location>
        <begin position="8"/>
        <end position="25"/>
    </location>
</feature>
<evidence type="ECO:0000256" key="8">
    <source>
        <dbReference type="SAM" id="MobiDB-lite"/>
    </source>
</evidence>
<dbReference type="Pfam" id="PF09420">
    <property type="entry name" value="Nop16"/>
    <property type="match status" value="1"/>
</dbReference>
<evidence type="ECO:0000256" key="3">
    <source>
        <dbReference type="ARBA" id="ARBA00008479"/>
    </source>
</evidence>
<evidence type="ECO:0000256" key="1">
    <source>
        <dbReference type="ARBA" id="ARBA00002889"/>
    </source>
</evidence>
<evidence type="ECO:0000256" key="7">
    <source>
        <dbReference type="ARBA" id="ARBA00023274"/>
    </source>
</evidence>
<dbReference type="PANTHER" id="PTHR13243">
    <property type="entry name" value="HSPC111 PROTEIN-RELATED"/>
    <property type="match status" value="1"/>
</dbReference>
<proteinExistence type="inferred from homology"/>
<sequence length="220" mass="24922">MGRELQKKKNRSSNPRVKRKAKSKRVNILGNPIIAANWDQSLTLSQNYKRLGLTAKIKHSTGGAENNVSSSSEPSTNVVAATTTRNRNRTKLLPGEARIERAPDGSILRVIHAPPVIPDLGAVSDEDVGADNEMALDERAPSTDVVRQLEEQAKRGVPKAPRMQSAREEEWVERLVAKYGDDYRKMFWDRKLNPMQQSEGDIRKRVLRWKSRREGKMDDR</sequence>
<organism evidence="9 10">
    <name type="scientific">Trichoglossum hirsutum</name>
    <dbReference type="NCBI Taxonomy" id="265104"/>
    <lineage>
        <taxon>Eukaryota</taxon>
        <taxon>Fungi</taxon>
        <taxon>Dikarya</taxon>
        <taxon>Ascomycota</taxon>
        <taxon>Pezizomycotina</taxon>
        <taxon>Geoglossomycetes</taxon>
        <taxon>Geoglossales</taxon>
        <taxon>Geoglossaceae</taxon>
        <taxon>Trichoglossum</taxon>
    </lineage>
</organism>
<dbReference type="AlphaFoldDB" id="A0A9P8IBG9"/>
<comment type="subunit">
    <text evidence="4">Component of the pre-66S ribosomal particle.</text>
</comment>
<evidence type="ECO:0000256" key="6">
    <source>
        <dbReference type="ARBA" id="ARBA00023242"/>
    </source>
</evidence>
<name>A0A9P8IBG9_9PEZI</name>
<feature type="compositionally biased region" description="Polar residues" evidence="8">
    <location>
        <begin position="63"/>
        <end position="75"/>
    </location>
</feature>
<dbReference type="GO" id="GO:0005730">
    <property type="term" value="C:nucleolus"/>
    <property type="evidence" value="ECO:0007669"/>
    <property type="project" value="UniProtKB-SubCell"/>
</dbReference>
<keyword evidence="6" id="KW-0539">Nucleus</keyword>
<dbReference type="PANTHER" id="PTHR13243:SF1">
    <property type="entry name" value="NUCLEOLAR PROTEIN 16"/>
    <property type="match status" value="1"/>
</dbReference>
<reference evidence="9" key="1">
    <citation type="submission" date="2021-03" db="EMBL/GenBank/DDBJ databases">
        <title>Comparative genomics and phylogenomic investigation of the class Geoglossomycetes provide insights into ecological specialization and systematics.</title>
        <authorList>
            <person name="Melie T."/>
            <person name="Pirro S."/>
            <person name="Miller A.N."/>
            <person name="Quandt A."/>
        </authorList>
    </citation>
    <scope>NUCLEOTIDE SEQUENCE</scope>
    <source>
        <strain evidence="9">CAQ_001_2017</strain>
    </source>
</reference>
<dbReference type="GO" id="GO:0042273">
    <property type="term" value="P:ribosomal large subunit biogenesis"/>
    <property type="evidence" value="ECO:0007669"/>
    <property type="project" value="TreeGrafter"/>
</dbReference>
<comment type="subcellular location">
    <subcellularLocation>
        <location evidence="2">Nucleus</location>
        <location evidence="2">Nucleolus</location>
    </subcellularLocation>
</comment>
<dbReference type="GO" id="GO:1990904">
    <property type="term" value="C:ribonucleoprotein complex"/>
    <property type="evidence" value="ECO:0007669"/>
    <property type="project" value="UniProtKB-KW"/>
</dbReference>
<dbReference type="InterPro" id="IPR019002">
    <property type="entry name" value="Ribosome_biogenesis_Nop16"/>
</dbReference>
<comment type="function">
    <text evidence="1">Involved in the biogenesis of the 60S ribosomal subunit.</text>
</comment>
<protein>
    <recommendedName>
        <fullName evidence="5">Nucleolar protein 16</fullName>
    </recommendedName>
</protein>